<dbReference type="AlphaFoldDB" id="A0AAV5WWR8"/>
<gene>
    <name evidence="1" type="ORF">PFISCL1PPCAC_26407</name>
</gene>
<dbReference type="Proteomes" id="UP001432322">
    <property type="component" value="Unassembled WGS sequence"/>
</dbReference>
<feature type="non-terminal residue" evidence="1">
    <location>
        <position position="1"/>
    </location>
</feature>
<dbReference type="EMBL" id="BTSY01000007">
    <property type="protein sequence ID" value="GMT35110.1"/>
    <property type="molecule type" value="Genomic_DNA"/>
</dbReference>
<name>A0AAV5WWR8_9BILA</name>
<protein>
    <submittedName>
        <fullName evidence="1">Uncharacterized protein</fullName>
    </submittedName>
</protein>
<reference evidence="1" key="1">
    <citation type="submission" date="2023-10" db="EMBL/GenBank/DDBJ databases">
        <title>Genome assembly of Pristionchus species.</title>
        <authorList>
            <person name="Yoshida K."/>
            <person name="Sommer R.J."/>
        </authorList>
    </citation>
    <scope>NUCLEOTIDE SEQUENCE</scope>
    <source>
        <strain evidence="1">RS5133</strain>
    </source>
</reference>
<accession>A0AAV5WWR8</accession>
<organism evidence="1 2">
    <name type="scientific">Pristionchus fissidentatus</name>
    <dbReference type="NCBI Taxonomy" id="1538716"/>
    <lineage>
        <taxon>Eukaryota</taxon>
        <taxon>Metazoa</taxon>
        <taxon>Ecdysozoa</taxon>
        <taxon>Nematoda</taxon>
        <taxon>Chromadorea</taxon>
        <taxon>Rhabditida</taxon>
        <taxon>Rhabditina</taxon>
        <taxon>Diplogasteromorpha</taxon>
        <taxon>Diplogasteroidea</taxon>
        <taxon>Neodiplogasteridae</taxon>
        <taxon>Pristionchus</taxon>
    </lineage>
</organism>
<keyword evidence="2" id="KW-1185">Reference proteome</keyword>
<comment type="caution">
    <text evidence="1">The sequence shown here is derived from an EMBL/GenBank/DDBJ whole genome shotgun (WGS) entry which is preliminary data.</text>
</comment>
<evidence type="ECO:0000313" key="2">
    <source>
        <dbReference type="Proteomes" id="UP001432322"/>
    </source>
</evidence>
<feature type="non-terminal residue" evidence="1">
    <location>
        <position position="106"/>
    </location>
</feature>
<sequence length="106" mass="11572">SLLVALVFASAVVAVPHAGAKFAMDSNNKECPANVQRLLTLMCRDTINPDFCNPRVPYLMQLAEKYATFDATTILGGECCSEKRCRLSVLRSLCCIEGVRSVVTDE</sequence>
<evidence type="ECO:0000313" key="1">
    <source>
        <dbReference type="EMBL" id="GMT35110.1"/>
    </source>
</evidence>
<proteinExistence type="predicted"/>